<dbReference type="InterPro" id="IPR038338">
    <property type="entry name" value="PriC_sf"/>
</dbReference>
<dbReference type="AlphaFoldDB" id="A0A7Z7ETT1"/>
<dbReference type="EMBL" id="PIPR01000001">
    <property type="protein sequence ID" value="RUO41350.1"/>
    <property type="molecule type" value="Genomic_DNA"/>
</dbReference>
<sequence length="97" mass="11671">MATTITVELIQRLEKTLEEFEQQINAMQIHRDNFSPWFDDNLFHGDAEHPLDYPREIRRHLQRLQRTEDATQREWLATKMSDQITALHQALSRNQKK</sequence>
<dbReference type="Gene3D" id="1.20.1270.340">
    <property type="match status" value="1"/>
</dbReference>
<dbReference type="Pfam" id="PF07445">
    <property type="entry name" value="PriC"/>
    <property type="match status" value="1"/>
</dbReference>
<gene>
    <name evidence="1" type="ORF">CWE22_03995</name>
</gene>
<dbReference type="Proteomes" id="UP000287766">
    <property type="component" value="Unassembled WGS sequence"/>
</dbReference>
<accession>A0A7Z7ETT1</accession>
<reference evidence="2" key="1">
    <citation type="journal article" date="2018" name="Front. Microbiol.">
        <title>Genome-Based Analysis Reveals the Taxonomy and Diversity of the Family Idiomarinaceae.</title>
        <authorList>
            <person name="Liu Y."/>
            <person name="Lai Q."/>
            <person name="Shao Z."/>
        </authorList>
    </citation>
    <scope>NUCLEOTIDE SEQUENCE [LARGE SCALE GENOMIC DNA]</scope>
    <source>
        <strain evidence="2">KYW314</strain>
    </source>
</reference>
<proteinExistence type="predicted"/>
<protein>
    <submittedName>
        <fullName evidence="1">Uncharacterized protein</fullName>
    </submittedName>
</protein>
<comment type="caution">
    <text evidence="1">The sequence shown here is derived from an EMBL/GenBank/DDBJ whole genome shotgun (WGS) entry which is preliminary data.</text>
</comment>
<organism evidence="1 2">
    <name type="scientific">Pseudidiomarina aestuarii</name>
    <dbReference type="NCBI Taxonomy" id="624146"/>
    <lineage>
        <taxon>Bacteria</taxon>
        <taxon>Pseudomonadati</taxon>
        <taxon>Pseudomonadota</taxon>
        <taxon>Gammaproteobacteria</taxon>
        <taxon>Alteromonadales</taxon>
        <taxon>Idiomarinaceae</taxon>
        <taxon>Pseudidiomarina</taxon>
    </lineage>
</organism>
<keyword evidence="2" id="KW-1185">Reference proteome</keyword>
<evidence type="ECO:0000313" key="2">
    <source>
        <dbReference type="Proteomes" id="UP000287766"/>
    </source>
</evidence>
<dbReference type="InterPro" id="IPR010890">
    <property type="entry name" value="PriC"/>
</dbReference>
<dbReference type="RefSeq" id="WP_169930083.1">
    <property type="nucleotide sequence ID" value="NZ_PIPR01000001.1"/>
</dbReference>
<name>A0A7Z7ETT1_9GAMM</name>
<evidence type="ECO:0000313" key="1">
    <source>
        <dbReference type="EMBL" id="RUO41350.1"/>
    </source>
</evidence>